<comment type="caution">
    <text evidence="9">The sequence shown here is derived from an EMBL/GenBank/DDBJ whole genome shotgun (WGS) entry which is preliminary data.</text>
</comment>
<comment type="similarity">
    <text evidence="2 8">Belongs to the pantothenate synthetase family.</text>
</comment>
<dbReference type="GO" id="GO:0004592">
    <property type="term" value="F:pantoate-beta-alanine ligase activity"/>
    <property type="evidence" value="ECO:0007669"/>
    <property type="project" value="UniProtKB-UniRule"/>
</dbReference>
<evidence type="ECO:0000313" key="10">
    <source>
        <dbReference type="Proteomes" id="UP000032668"/>
    </source>
</evidence>
<comment type="subunit">
    <text evidence="8">Homodimer.</text>
</comment>
<dbReference type="GO" id="GO:0015940">
    <property type="term" value="P:pantothenate biosynthetic process"/>
    <property type="evidence" value="ECO:0007669"/>
    <property type="project" value="UniProtKB-UniRule"/>
</dbReference>
<accession>A0A0D6PH45</accession>
<dbReference type="PANTHER" id="PTHR21299">
    <property type="entry name" value="CYTIDYLATE KINASE/PANTOATE-BETA-ALANINE LIGASE"/>
    <property type="match status" value="1"/>
</dbReference>
<comment type="miscellaneous">
    <text evidence="8">The reaction proceeds by a bi uni uni bi ping pong mechanism.</text>
</comment>
<evidence type="ECO:0000256" key="8">
    <source>
        <dbReference type="HAMAP-Rule" id="MF_00158"/>
    </source>
</evidence>
<dbReference type="InterPro" id="IPR042176">
    <property type="entry name" value="Pantoate_ligase_C"/>
</dbReference>
<keyword evidence="6 8" id="KW-0067">ATP-binding</keyword>
<reference evidence="9 10" key="1">
    <citation type="submission" date="2012-11" db="EMBL/GenBank/DDBJ databases">
        <title>Whole genome sequence of Acidocella aminolytica 101 = DSM 11237.</title>
        <authorList>
            <person name="Azuma Y."/>
            <person name="Higashiura N."/>
            <person name="Hirakawa H."/>
            <person name="Matsushita K."/>
        </authorList>
    </citation>
    <scope>NUCLEOTIDE SEQUENCE [LARGE SCALE GENOMIC DNA]</scope>
    <source>
        <strain evidence="10">101 / DSM 11237</strain>
    </source>
</reference>
<dbReference type="InterPro" id="IPR003721">
    <property type="entry name" value="Pantoate_ligase"/>
</dbReference>
<dbReference type="InterPro" id="IPR014729">
    <property type="entry name" value="Rossmann-like_a/b/a_fold"/>
</dbReference>
<feature type="binding site" evidence="8">
    <location>
        <begin position="180"/>
        <end position="183"/>
    </location>
    <ligand>
        <name>ATP</name>
        <dbReference type="ChEBI" id="CHEBI:30616"/>
    </ligand>
</feature>
<evidence type="ECO:0000256" key="3">
    <source>
        <dbReference type="ARBA" id="ARBA00022598"/>
    </source>
</evidence>
<evidence type="ECO:0000256" key="7">
    <source>
        <dbReference type="ARBA" id="ARBA00048258"/>
    </source>
</evidence>
<comment type="pathway">
    <text evidence="1 8">Cofactor biosynthesis; (R)-pantothenate biosynthesis; (R)-pantothenate from (R)-pantoate and beta-alanine: step 1/1.</text>
</comment>
<dbReference type="Gene3D" id="3.30.1300.10">
    <property type="entry name" value="Pantoate-beta-alanine ligase, C-terminal domain"/>
    <property type="match status" value="1"/>
</dbReference>
<keyword evidence="3 8" id="KW-0436">Ligase</keyword>
<comment type="catalytic activity">
    <reaction evidence="7 8">
        <text>(R)-pantoate + beta-alanine + ATP = (R)-pantothenate + AMP + diphosphate + H(+)</text>
        <dbReference type="Rhea" id="RHEA:10912"/>
        <dbReference type="ChEBI" id="CHEBI:15378"/>
        <dbReference type="ChEBI" id="CHEBI:15980"/>
        <dbReference type="ChEBI" id="CHEBI:29032"/>
        <dbReference type="ChEBI" id="CHEBI:30616"/>
        <dbReference type="ChEBI" id="CHEBI:33019"/>
        <dbReference type="ChEBI" id="CHEBI:57966"/>
        <dbReference type="ChEBI" id="CHEBI:456215"/>
        <dbReference type="EC" id="6.3.2.1"/>
    </reaction>
</comment>
<evidence type="ECO:0000256" key="2">
    <source>
        <dbReference type="ARBA" id="ARBA00009256"/>
    </source>
</evidence>
<keyword evidence="8" id="KW-0963">Cytoplasm</keyword>
<feature type="binding site" evidence="8">
    <location>
        <position position="172"/>
    </location>
    <ligand>
        <name>ATP</name>
        <dbReference type="ChEBI" id="CHEBI:30616"/>
    </ligand>
</feature>
<feature type="binding site" evidence="8">
    <location>
        <position position="57"/>
    </location>
    <ligand>
        <name>beta-alanine</name>
        <dbReference type="ChEBI" id="CHEBI:57966"/>
    </ligand>
</feature>
<feature type="binding site" evidence="8">
    <location>
        <begin position="26"/>
        <end position="33"/>
    </location>
    <ligand>
        <name>ATP</name>
        <dbReference type="ChEBI" id="CHEBI:30616"/>
    </ligand>
</feature>
<comment type="function">
    <text evidence="8">Catalyzes the condensation of pantoate with beta-alanine in an ATP-dependent reaction via a pantoyl-adenylate intermediate.</text>
</comment>
<keyword evidence="4 8" id="KW-0566">Pantothenate biosynthesis</keyword>
<dbReference type="AlphaFoldDB" id="A0A0D6PH45"/>
<gene>
    <name evidence="8" type="primary">panC</name>
    <name evidence="9" type="ORF">Aam_067_002</name>
</gene>
<dbReference type="EMBL" id="BANC01000065">
    <property type="protein sequence ID" value="GAN80992.1"/>
    <property type="molecule type" value="Genomic_DNA"/>
</dbReference>
<dbReference type="Proteomes" id="UP000032668">
    <property type="component" value="Unassembled WGS sequence"/>
</dbReference>
<feature type="binding site" evidence="8">
    <location>
        <position position="149"/>
    </location>
    <ligand>
        <name>(R)-pantoate</name>
        <dbReference type="ChEBI" id="CHEBI:15980"/>
    </ligand>
</feature>
<evidence type="ECO:0000256" key="6">
    <source>
        <dbReference type="ARBA" id="ARBA00022840"/>
    </source>
</evidence>
<comment type="subcellular location">
    <subcellularLocation>
        <location evidence="8">Cytoplasm</location>
    </subcellularLocation>
</comment>
<dbReference type="GO" id="GO:0005829">
    <property type="term" value="C:cytosol"/>
    <property type="evidence" value="ECO:0007669"/>
    <property type="project" value="TreeGrafter"/>
</dbReference>
<dbReference type="UniPathway" id="UPA00028">
    <property type="reaction ID" value="UER00005"/>
</dbReference>
<proteinExistence type="inferred from homology"/>
<dbReference type="Pfam" id="PF02569">
    <property type="entry name" value="Pantoate_ligase"/>
    <property type="match status" value="1"/>
</dbReference>
<dbReference type="SUPFAM" id="SSF52374">
    <property type="entry name" value="Nucleotidylyl transferase"/>
    <property type="match status" value="1"/>
</dbReference>
<evidence type="ECO:0000313" key="9">
    <source>
        <dbReference type="EMBL" id="GAN80992.1"/>
    </source>
</evidence>
<keyword evidence="10" id="KW-1185">Reference proteome</keyword>
<sequence length="274" mass="29325">MIIVRTLQELAGARATLGDVGFVPTMGALHAGHLTLVAAAKQAGLTPVASIFVNPTQFGPKEDLSRYPRDEAGDIAKLEAAGCALVWLPSVEEMYPSGCATTIHVSGPSQHWEGMQRPGHFNGVATVVAKLFGQIRPQAAFFGEKDWQQIQVVRRMVEDLHLPVKIVPVATVREADGLALSSRNTYLSLAERMTAPKLHAALSHAVQYLLAGKEPATTLHNVRLELATAGMVPDYVALVHAETLEPIATLQPPARLIAAAKLGHVRLLDNLPVG</sequence>
<evidence type="ECO:0000256" key="5">
    <source>
        <dbReference type="ARBA" id="ARBA00022741"/>
    </source>
</evidence>
<feature type="active site" description="Proton donor" evidence="8">
    <location>
        <position position="33"/>
    </location>
</feature>
<dbReference type="EC" id="6.3.2.1" evidence="8"/>
<dbReference type="CDD" id="cd00560">
    <property type="entry name" value="PanC"/>
    <property type="match status" value="1"/>
</dbReference>
<evidence type="ECO:0000256" key="1">
    <source>
        <dbReference type="ARBA" id="ARBA00004990"/>
    </source>
</evidence>
<dbReference type="STRING" id="1120923.SAMN02746095_02224"/>
<organism evidence="9 10">
    <name type="scientific">Acidocella aminolytica 101 = DSM 11237</name>
    <dbReference type="NCBI Taxonomy" id="1120923"/>
    <lineage>
        <taxon>Bacteria</taxon>
        <taxon>Pseudomonadati</taxon>
        <taxon>Pseudomonadota</taxon>
        <taxon>Alphaproteobacteria</taxon>
        <taxon>Acetobacterales</taxon>
        <taxon>Acidocellaceae</taxon>
        <taxon>Acidocella</taxon>
    </lineage>
</organism>
<dbReference type="PANTHER" id="PTHR21299:SF1">
    <property type="entry name" value="PANTOATE--BETA-ALANINE LIGASE"/>
    <property type="match status" value="1"/>
</dbReference>
<dbReference type="NCBIfam" id="TIGR00018">
    <property type="entry name" value="panC"/>
    <property type="match status" value="1"/>
</dbReference>
<protein>
    <recommendedName>
        <fullName evidence="8">Pantothenate synthetase</fullName>
        <shortName evidence="8">PS</shortName>
        <ecNumber evidence="8">6.3.2.1</ecNumber>
    </recommendedName>
    <alternativeName>
        <fullName evidence="8">Pantoate--beta-alanine ligase</fullName>
    </alternativeName>
    <alternativeName>
        <fullName evidence="8">Pantoate-activating enzyme</fullName>
    </alternativeName>
</protein>
<dbReference type="GO" id="GO:0005524">
    <property type="term" value="F:ATP binding"/>
    <property type="evidence" value="ECO:0007669"/>
    <property type="project" value="UniProtKB-KW"/>
</dbReference>
<name>A0A0D6PH45_9PROT</name>
<dbReference type="HAMAP" id="MF_00158">
    <property type="entry name" value="PanC"/>
    <property type="match status" value="1"/>
</dbReference>
<keyword evidence="5 8" id="KW-0547">Nucleotide-binding</keyword>
<feature type="binding site" evidence="8">
    <location>
        <begin position="143"/>
        <end position="146"/>
    </location>
    <ligand>
        <name>ATP</name>
        <dbReference type="ChEBI" id="CHEBI:30616"/>
    </ligand>
</feature>
<evidence type="ECO:0000256" key="4">
    <source>
        <dbReference type="ARBA" id="ARBA00022655"/>
    </source>
</evidence>
<dbReference type="RefSeq" id="WP_048879381.1">
    <property type="nucleotide sequence ID" value="NZ_BANC01000065.1"/>
</dbReference>
<dbReference type="OrthoDB" id="9773087at2"/>
<dbReference type="Gene3D" id="3.40.50.620">
    <property type="entry name" value="HUPs"/>
    <property type="match status" value="1"/>
</dbReference>
<feature type="binding site" evidence="8">
    <location>
        <position position="57"/>
    </location>
    <ligand>
        <name>(R)-pantoate</name>
        <dbReference type="ChEBI" id="CHEBI:15980"/>
    </ligand>
</feature>